<accession>A0ACB8D4M2</accession>
<evidence type="ECO:0000313" key="2">
    <source>
        <dbReference type="Proteomes" id="UP000821865"/>
    </source>
</evidence>
<name>A0ACB8D4M2_DERSI</name>
<dbReference type="EMBL" id="CM023472">
    <property type="protein sequence ID" value="KAH7959318.1"/>
    <property type="molecule type" value="Genomic_DNA"/>
</dbReference>
<organism evidence="1 2">
    <name type="scientific">Dermacentor silvarum</name>
    <name type="common">Tick</name>
    <dbReference type="NCBI Taxonomy" id="543639"/>
    <lineage>
        <taxon>Eukaryota</taxon>
        <taxon>Metazoa</taxon>
        <taxon>Ecdysozoa</taxon>
        <taxon>Arthropoda</taxon>
        <taxon>Chelicerata</taxon>
        <taxon>Arachnida</taxon>
        <taxon>Acari</taxon>
        <taxon>Parasitiformes</taxon>
        <taxon>Ixodida</taxon>
        <taxon>Ixodoidea</taxon>
        <taxon>Ixodidae</taxon>
        <taxon>Rhipicephalinae</taxon>
        <taxon>Dermacentor</taxon>
    </lineage>
</organism>
<sequence>MEPGPTEERPACASGGPPYFFSIWSYEDRAFLRGLYKRFACTKVHLMVQIMKASPGPPWSCSHWRMWQNMAREVRSSLKWQVSPKKIEDFFWEVIADGTGHYDVTERLDALMFADGVSPARPAQKSRALRKSTVTEDESTSPEDNQEEVSDDTCEYDEVVADDDRDADFTVSPAKLARVVSKRVKVSRKCAKVHAMSVDKQRPAHQAPDSADSEKTVLGKLVAIPDSVAGFVLHSVPSEGCTSNHAGGEGDAFARRQLSAFFRDAGSGGGDCEDEDDTGVYGERIPPRSAQPCVAGDERSLALVRDRPPPVDSGRPSSVCDSANGTADMATSDSQLPRISGEAMRDDLALCYHAKKPRFSVSTEPYVGDDEPMLDDDLPRSDVAVGTVSPASSIKLPEPEANRATANSVDQEVQCKATCVDVAVQCEIDSTRVAEMMHREHLLRMEVLRNHGDVLMKKLDLANTNVSRHIEDSEVEAPCGVTDRYFFSSWPYDDRLCLRRLYDRYVATWVFLMQQNEATRGKKDDCSQWSLWGWLAHKLRSLRNRTVPAKKIAEFFREVIGGGVRPGEVSRKVDSLLFPKGLLSSTLDETDDTAGRRDNESHPDLERDVTEVDVDAPHPQTSGRNASDPQEREKRVADASRVDGTTESPPVELPPASKRCRHESDGVADALPSRTRTVTDALASADPVDVVPVCSENDAAEIFETVFVDVPFLGNDSTSDGVVLARCDVEIQCTPESVEKEVQCNVISFILSNYIDVENELHVEVIRLYGQLLDMQEPAD</sequence>
<dbReference type="Proteomes" id="UP000821865">
    <property type="component" value="Chromosome 3"/>
</dbReference>
<reference evidence="1" key="1">
    <citation type="submission" date="2020-05" db="EMBL/GenBank/DDBJ databases">
        <title>Large-scale comparative analyses of tick genomes elucidate their genetic diversity and vector capacities.</title>
        <authorList>
            <person name="Jia N."/>
            <person name="Wang J."/>
            <person name="Shi W."/>
            <person name="Du L."/>
            <person name="Sun Y."/>
            <person name="Zhan W."/>
            <person name="Jiang J."/>
            <person name="Wang Q."/>
            <person name="Zhang B."/>
            <person name="Ji P."/>
            <person name="Sakyi L.B."/>
            <person name="Cui X."/>
            <person name="Yuan T."/>
            <person name="Jiang B."/>
            <person name="Yang W."/>
            <person name="Lam T.T.-Y."/>
            <person name="Chang Q."/>
            <person name="Ding S."/>
            <person name="Wang X."/>
            <person name="Zhu J."/>
            <person name="Ruan X."/>
            <person name="Zhao L."/>
            <person name="Wei J."/>
            <person name="Que T."/>
            <person name="Du C."/>
            <person name="Cheng J."/>
            <person name="Dai P."/>
            <person name="Han X."/>
            <person name="Huang E."/>
            <person name="Gao Y."/>
            <person name="Liu J."/>
            <person name="Shao H."/>
            <person name="Ye R."/>
            <person name="Li L."/>
            <person name="Wei W."/>
            <person name="Wang X."/>
            <person name="Wang C."/>
            <person name="Yang T."/>
            <person name="Huo Q."/>
            <person name="Li W."/>
            <person name="Guo W."/>
            <person name="Chen H."/>
            <person name="Zhou L."/>
            <person name="Ni X."/>
            <person name="Tian J."/>
            <person name="Zhou Y."/>
            <person name="Sheng Y."/>
            <person name="Liu T."/>
            <person name="Pan Y."/>
            <person name="Xia L."/>
            <person name="Li J."/>
            <person name="Zhao F."/>
            <person name="Cao W."/>
        </authorList>
    </citation>
    <scope>NUCLEOTIDE SEQUENCE</scope>
    <source>
        <strain evidence="1">Dsil-2018</strain>
    </source>
</reference>
<proteinExistence type="predicted"/>
<gene>
    <name evidence="1" type="ORF">HPB49_010281</name>
</gene>
<protein>
    <submittedName>
        <fullName evidence="1">Uncharacterized protein</fullName>
    </submittedName>
</protein>
<keyword evidence="2" id="KW-1185">Reference proteome</keyword>
<evidence type="ECO:0000313" key="1">
    <source>
        <dbReference type="EMBL" id="KAH7959318.1"/>
    </source>
</evidence>
<comment type="caution">
    <text evidence="1">The sequence shown here is derived from an EMBL/GenBank/DDBJ whole genome shotgun (WGS) entry which is preliminary data.</text>
</comment>